<protein>
    <submittedName>
        <fullName evidence="2">PilZ domain-containing protein</fullName>
    </submittedName>
</protein>
<dbReference type="Gene3D" id="2.40.10.220">
    <property type="entry name" value="predicted glycosyltransferase like domains"/>
    <property type="match status" value="1"/>
</dbReference>
<dbReference type="InterPro" id="IPR009875">
    <property type="entry name" value="PilZ_domain"/>
</dbReference>
<dbReference type="SUPFAM" id="SSF141371">
    <property type="entry name" value="PilZ domain-like"/>
    <property type="match status" value="1"/>
</dbReference>
<dbReference type="Proteomes" id="UP000571017">
    <property type="component" value="Unassembled WGS sequence"/>
</dbReference>
<evidence type="ECO:0000313" key="2">
    <source>
        <dbReference type="EMBL" id="MBA2175305.1"/>
    </source>
</evidence>
<feature type="domain" description="PilZ" evidence="1">
    <location>
        <begin position="26"/>
        <end position="105"/>
    </location>
</feature>
<organism evidence="2 3">
    <name type="scientific">Halobacillus locisalis</name>
    <dbReference type="NCBI Taxonomy" id="220753"/>
    <lineage>
        <taxon>Bacteria</taxon>
        <taxon>Bacillati</taxon>
        <taxon>Bacillota</taxon>
        <taxon>Bacilli</taxon>
        <taxon>Bacillales</taxon>
        <taxon>Bacillaceae</taxon>
        <taxon>Halobacillus</taxon>
    </lineage>
</organism>
<evidence type="ECO:0000259" key="1">
    <source>
        <dbReference type="Pfam" id="PF07238"/>
    </source>
</evidence>
<keyword evidence="3" id="KW-1185">Reference proteome</keyword>
<evidence type="ECO:0000313" key="3">
    <source>
        <dbReference type="Proteomes" id="UP000571017"/>
    </source>
</evidence>
<gene>
    <name evidence="2" type="ORF">H0266_10395</name>
</gene>
<dbReference type="RefSeq" id="WP_181472836.1">
    <property type="nucleotide sequence ID" value="NZ_JACEFG010000002.1"/>
</dbReference>
<dbReference type="EMBL" id="JACEFG010000002">
    <property type="protein sequence ID" value="MBA2175305.1"/>
    <property type="molecule type" value="Genomic_DNA"/>
</dbReference>
<dbReference type="Pfam" id="PF07238">
    <property type="entry name" value="PilZ"/>
    <property type="match status" value="1"/>
</dbReference>
<reference evidence="2 3" key="1">
    <citation type="journal article" date="2004" name="Extremophiles">
        <title>Halobacillus locisalis sp. nov., a halophilic bacterium isolated from a marine solar saltern of the Yellow Sea in Korea.</title>
        <authorList>
            <person name="Yoon J.H."/>
            <person name="Kang K.H."/>
            <person name="Oh T.K."/>
            <person name="Park Y.H."/>
        </authorList>
    </citation>
    <scope>NUCLEOTIDE SEQUENCE [LARGE SCALE GENOMIC DNA]</scope>
    <source>
        <strain evidence="2 3">KCTC 3788</strain>
    </source>
</reference>
<comment type="caution">
    <text evidence="2">The sequence shown here is derived from an EMBL/GenBank/DDBJ whole genome shotgun (WGS) entry which is preliminary data.</text>
</comment>
<sequence>MTHERRNEPFRYIFEKPLPGFYQHKLNRDQKGSLQVVDISMNGLRFSCDATKSLEMKDEVVITFIYENETLSAEGRLIWVNEENGKITCGLHVLQFSERLLRIIDHLGENYRIK</sequence>
<proteinExistence type="predicted"/>
<accession>A0A838CU51</accession>
<name>A0A838CU51_9BACI</name>
<dbReference type="GO" id="GO:0035438">
    <property type="term" value="F:cyclic-di-GMP binding"/>
    <property type="evidence" value="ECO:0007669"/>
    <property type="project" value="InterPro"/>
</dbReference>
<dbReference type="AlphaFoldDB" id="A0A838CU51"/>